<evidence type="ECO:0000313" key="11">
    <source>
        <dbReference type="EMBL" id="KAG8454531.1"/>
    </source>
</evidence>
<gene>
    <name evidence="11" type="ORF">GDO86_000957</name>
</gene>
<evidence type="ECO:0000256" key="9">
    <source>
        <dbReference type="ARBA" id="ARBA00023136"/>
    </source>
</evidence>
<evidence type="ECO:0000256" key="7">
    <source>
        <dbReference type="ARBA" id="ARBA00022824"/>
    </source>
</evidence>
<dbReference type="OrthoDB" id="272139at2759"/>
<sequence length="709" mass="80026">MKISTSVLALCCLLVQVLGVALFLRGFFPVPVRSQAQKSSRAESPTEPVVPGAVSNWTNLPLPLFKKVVILLIDALRQDFVFGPKGKEHMPYVTQLLERGPAHKFIAKAMAPTVTMPRIKALMTGSIPGFIDVVMNLNSPELLDDNLIWQAKQAGKRIVFYGDDTWIRLFPKHFVEFDGTTSFFVSDYTEVDNNVTRHLDDILNRNDWDILILHYLGLDHIGHLTGPHSDMVGPKLTEMDSVLKKIHVALMSKKEEDASFPNLIALCGDHGMSESGSHGGSSEEEVHTALVLISSVFETKSDSSKLPEVIQQTDLLPTLAIGLGLPISRNNLGMLLPQIVEHKSMREQLRFFHLNAHQLCMLLRENLEAFDKDAGVEQFKKAEKSHGNWIKLYLEGNASETLTNLGRKVLRQYLEALKKLSFSLGKQIAEYDIYSMSIGVIITLEIFFLLLLSIPKALCSRAEFDIPMSSPIFSLMFYMMFLVLSAIHVIVCTSAENICFFCSLSWLIALGIMMFISALCCILLTTLGIMMPKSSSPNKKLDAGLSTWSELDLLLLIGTLGHVLSMGASSFVEEEHQTWYFLTNTLCLALAQEMCRKYFLVRKKHLPDSTQEEDDKNESVCMNEIYDTHKEMKEQTLSILSKFAKDHEKFIALSSPWAILVFCRLLRTLNQTGIQWLHRPDFGHWLTRAIPIQFLLWIFQLVLLAWKIM</sequence>
<dbReference type="Proteomes" id="UP000812440">
    <property type="component" value="Chromosome 1"/>
</dbReference>
<evidence type="ECO:0000313" key="12">
    <source>
        <dbReference type="Proteomes" id="UP000812440"/>
    </source>
</evidence>
<dbReference type="InterPro" id="IPR002591">
    <property type="entry name" value="Phosphodiest/P_Trfase"/>
</dbReference>
<comment type="similarity">
    <text evidence="3">Belongs to the PIGG/PIGN/PIGO family. PIGG subfamily.</text>
</comment>
<evidence type="ECO:0000256" key="4">
    <source>
        <dbReference type="ARBA" id="ARBA00022502"/>
    </source>
</evidence>
<comment type="subcellular location">
    <subcellularLocation>
        <location evidence="1">Endoplasmic reticulum membrane</location>
        <topology evidence="1">Multi-pass membrane protein</topology>
    </subcellularLocation>
</comment>
<evidence type="ECO:0000256" key="10">
    <source>
        <dbReference type="SAM" id="Phobius"/>
    </source>
</evidence>
<dbReference type="SUPFAM" id="SSF53649">
    <property type="entry name" value="Alkaline phosphatase-like"/>
    <property type="match status" value="1"/>
</dbReference>
<evidence type="ECO:0000256" key="1">
    <source>
        <dbReference type="ARBA" id="ARBA00004477"/>
    </source>
</evidence>
<dbReference type="InterPro" id="IPR037674">
    <property type="entry name" value="PIG-G_N"/>
</dbReference>
<evidence type="ECO:0008006" key="13">
    <source>
        <dbReference type="Google" id="ProtNLM"/>
    </source>
</evidence>
<dbReference type="GO" id="GO:0051267">
    <property type="term" value="F:CP2 mannose-ethanolamine phosphotransferase activity"/>
    <property type="evidence" value="ECO:0007669"/>
    <property type="project" value="TreeGrafter"/>
</dbReference>
<reference evidence="11" key="1">
    <citation type="thesis" date="2020" institute="ProQuest LLC" country="789 East Eisenhower Parkway, Ann Arbor, MI, USA">
        <title>Comparative Genomics and Chromosome Evolution.</title>
        <authorList>
            <person name="Mudd A.B."/>
        </authorList>
    </citation>
    <scope>NUCLEOTIDE SEQUENCE</scope>
    <source>
        <strain evidence="11">Female2</strain>
        <tissue evidence="11">Blood</tissue>
    </source>
</reference>
<dbReference type="PANTHER" id="PTHR23072">
    <property type="entry name" value="PHOSPHATIDYLINOSITOL GLYCAN-RELATED"/>
    <property type="match status" value="1"/>
</dbReference>
<feature type="transmembrane region" description="Helical" evidence="10">
    <location>
        <begin position="503"/>
        <end position="530"/>
    </location>
</feature>
<keyword evidence="5" id="KW-0808">Transferase</keyword>
<dbReference type="PANTHER" id="PTHR23072:SF0">
    <property type="entry name" value="GPI ETHANOLAMINE PHOSPHATE TRANSFERASE 2"/>
    <property type="match status" value="1"/>
</dbReference>
<evidence type="ECO:0000256" key="5">
    <source>
        <dbReference type="ARBA" id="ARBA00022679"/>
    </source>
</evidence>
<evidence type="ECO:0000256" key="2">
    <source>
        <dbReference type="ARBA" id="ARBA00004687"/>
    </source>
</evidence>
<comment type="pathway">
    <text evidence="2">Glycolipid biosynthesis; glycosylphosphatidylinositol-anchor biosynthesis.</text>
</comment>
<keyword evidence="8 10" id="KW-1133">Transmembrane helix</keyword>
<dbReference type="EMBL" id="JAACNH010000001">
    <property type="protein sequence ID" value="KAG8454531.1"/>
    <property type="molecule type" value="Genomic_DNA"/>
</dbReference>
<dbReference type="GO" id="GO:0005789">
    <property type="term" value="C:endoplasmic reticulum membrane"/>
    <property type="evidence" value="ECO:0007669"/>
    <property type="project" value="UniProtKB-SubCell"/>
</dbReference>
<dbReference type="FunFam" id="3.40.720.10:FF:000018">
    <property type="entry name" value="Putative GPI ethanolamine phosphate transferase 2"/>
    <property type="match status" value="1"/>
</dbReference>
<dbReference type="AlphaFoldDB" id="A0A8T2KJ29"/>
<dbReference type="InterPro" id="IPR017850">
    <property type="entry name" value="Alkaline_phosphatase_core_sf"/>
</dbReference>
<name>A0A8T2KJ29_9PIPI</name>
<evidence type="ECO:0000256" key="6">
    <source>
        <dbReference type="ARBA" id="ARBA00022692"/>
    </source>
</evidence>
<evidence type="ECO:0000256" key="3">
    <source>
        <dbReference type="ARBA" id="ARBA00005315"/>
    </source>
</evidence>
<accession>A0A8T2KJ29</accession>
<dbReference type="InterPro" id="IPR039527">
    <property type="entry name" value="PIGG/GPI7"/>
</dbReference>
<comment type="caution">
    <text evidence="11">The sequence shown here is derived from an EMBL/GenBank/DDBJ whole genome shotgun (WGS) entry which is preliminary data.</text>
</comment>
<dbReference type="Gene3D" id="3.40.720.10">
    <property type="entry name" value="Alkaline Phosphatase, subunit A"/>
    <property type="match status" value="1"/>
</dbReference>
<keyword evidence="4" id="KW-0337">GPI-anchor biosynthesis</keyword>
<feature type="transmembrane region" description="Helical" evidence="10">
    <location>
        <begin position="472"/>
        <end position="491"/>
    </location>
</feature>
<feature type="transmembrane region" description="Helical" evidence="10">
    <location>
        <begin position="433"/>
        <end position="452"/>
    </location>
</feature>
<feature type="transmembrane region" description="Helical" evidence="10">
    <location>
        <begin position="650"/>
        <end position="669"/>
    </location>
</feature>
<keyword evidence="7" id="KW-0256">Endoplasmic reticulum</keyword>
<organism evidence="11 12">
    <name type="scientific">Hymenochirus boettgeri</name>
    <name type="common">Congo dwarf clawed frog</name>
    <dbReference type="NCBI Taxonomy" id="247094"/>
    <lineage>
        <taxon>Eukaryota</taxon>
        <taxon>Metazoa</taxon>
        <taxon>Chordata</taxon>
        <taxon>Craniata</taxon>
        <taxon>Vertebrata</taxon>
        <taxon>Euteleostomi</taxon>
        <taxon>Amphibia</taxon>
        <taxon>Batrachia</taxon>
        <taxon>Anura</taxon>
        <taxon>Pipoidea</taxon>
        <taxon>Pipidae</taxon>
        <taxon>Pipinae</taxon>
        <taxon>Hymenochirus</taxon>
    </lineage>
</organism>
<dbReference type="GO" id="GO:0006506">
    <property type="term" value="P:GPI anchor biosynthetic process"/>
    <property type="evidence" value="ECO:0007669"/>
    <property type="project" value="UniProtKB-KW"/>
</dbReference>
<dbReference type="Pfam" id="PF01663">
    <property type="entry name" value="Phosphodiest"/>
    <property type="match status" value="1"/>
</dbReference>
<dbReference type="CDD" id="cd16024">
    <property type="entry name" value="GPI_EPT_2"/>
    <property type="match status" value="1"/>
</dbReference>
<keyword evidence="12" id="KW-1185">Reference proteome</keyword>
<keyword evidence="9 10" id="KW-0472">Membrane</keyword>
<proteinExistence type="inferred from homology"/>
<protein>
    <recommendedName>
        <fullName evidence="13">GPI ethanolamine phosphate transferase 2</fullName>
    </recommendedName>
</protein>
<keyword evidence="6 10" id="KW-0812">Transmembrane</keyword>
<feature type="transmembrane region" description="Helical" evidence="10">
    <location>
        <begin position="689"/>
        <end position="706"/>
    </location>
</feature>
<evidence type="ECO:0000256" key="8">
    <source>
        <dbReference type="ARBA" id="ARBA00022989"/>
    </source>
</evidence>